<evidence type="ECO:0000313" key="4">
    <source>
        <dbReference type="Proteomes" id="UP000628017"/>
    </source>
</evidence>
<sequence>MARQRIVTFATTGQSLPGEVAFGVLRTKVLREMRANGWKRLAITSPGANCGKSTVTLNLAFSLAKQKDVHTIVAELDMRRPSLAKMLGVKGKTGFDTVIEGKADFASLAVRPRPNLAFGLNYSRAQSPAELLQSPTVGPALARIEAAYAPDLMIFDMPPMLVNDDTLAFVGQVDCVLLVAEAGTTSMREIDVCERDLAAQTNVLGVLLNKCRYMEKNDGYGGYN</sequence>
<dbReference type="GO" id="GO:0005524">
    <property type="term" value="F:ATP binding"/>
    <property type="evidence" value="ECO:0007669"/>
    <property type="project" value="UniProtKB-KW"/>
</dbReference>
<proteinExistence type="predicted"/>
<dbReference type="InterPro" id="IPR027417">
    <property type="entry name" value="P-loop_NTPase"/>
</dbReference>
<evidence type="ECO:0000256" key="1">
    <source>
        <dbReference type="ARBA" id="ARBA00022741"/>
    </source>
</evidence>
<evidence type="ECO:0000256" key="2">
    <source>
        <dbReference type="ARBA" id="ARBA00022840"/>
    </source>
</evidence>
<keyword evidence="4" id="KW-1185">Reference proteome</keyword>
<gene>
    <name evidence="3" type="ORF">GCM10011498_32710</name>
</gene>
<organism evidence="3 4">
    <name type="scientific">Neptunicoccus cionae</name>
    <dbReference type="NCBI Taxonomy" id="2035344"/>
    <lineage>
        <taxon>Bacteria</taxon>
        <taxon>Pseudomonadati</taxon>
        <taxon>Pseudomonadota</taxon>
        <taxon>Alphaproteobacteria</taxon>
        <taxon>Rhodobacterales</taxon>
        <taxon>Paracoccaceae</taxon>
        <taxon>Neptunicoccus</taxon>
    </lineage>
</organism>
<name>A0A916R0V7_9RHOB</name>
<dbReference type="Proteomes" id="UP000628017">
    <property type="component" value="Unassembled WGS sequence"/>
</dbReference>
<reference evidence="3" key="2">
    <citation type="submission" date="2020-09" db="EMBL/GenBank/DDBJ databases">
        <authorList>
            <person name="Sun Q."/>
            <person name="Zhou Y."/>
        </authorList>
    </citation>
    <scope>NUCLEOTIDE SEQUENCE</scope>
    <source>
        <strain evidence="3">CGMCC 1.15880</strain>
    </source>
</reference>
<dbReference type="PANTHER" id="PTHR32309:SF31">
    <property type="entry name" value="CAPSULAR EXOPOLYSACCHARIDE FAMILY"/>
    <property type="match status" value="1"/>
</dbReference>
<dbReference type="CDD" id="cd05387">
    <property type="entry name" value="BY-kinase"/>
    <property type="match status" value="1"/>
</dbReference>
<dbReference type="AlphaFoldDB" id="A0A916R0V7"/>
<dbReference type="InterPro" id="IPR033756">
    <property type="entry name" value="YlxH/NBP35"/>
</dbReference>
<dbReference type="InterPro" id="IPR005702">
    <property type="entry name" value="Wzc-like_C"/>
</dbReference>
<dbReference type="Gene3D" id="3.40.50.300">
    <property type="entry name" value="P-loop containing nucleotide triphosphate hydrolases"/>
    <property type="match status" value="1"/>
</dbReference>
<protein>
    <submittedName>
        <fullName evidence="3">Chromosome partitioning protein</fullName>
    </submittedName>
</protein>
<comment type="caution">
    <text evidence="3">The sequence shown here is derived from an EMBL/GenBank/DDBJ whole genome shotgun (WGS) entry which is preliminary data.</text>
</comment>
<dbReference type="SUPFAM" id="SSF52540">
    <property type="entry name" value="P-loop containing nucleoside triphosphate hydrolases"/>
    <property type="match status" value="1"/>
</dbReference>
<evidence type="ECO:0000313" key="3">
    <source>
        <dbReference type="EMBL" id="GGA29049.1"/>
    </source>
</evidence>
<reference evidence="3" key="1">
    <citation type="journal article" date="2014" name="Int. J. Syst. Evol. Microbiol.">
        <title>Complete genome sequence of Corynebacterium casei LMG S-19264T (=DSM 44701T), isolated from a smear-ripened cheese.</title>
        <authorList>
            <consortium name="US DOE Joint Genome Institute (JGI-PGF)"/>
            <person name="Walter F."/>
            <person name="Albersmeier A."/>
            <person name="Kalinowski J."/>
            <person name="Ruckert C."/>
        </authorList>
    </citation>
    <scope>NUCLEOTIDE SEQUENCE</scope>
    <source>
        <strain evidence="3">CGMCC 1.15880</strain>
    </source>
</reference>
<accession>A0A916R0V7</accession>
<dbReference type="PANTHER" id="PTHR32309">
    <property type="entry name" value="TYROSINE-PROTEIN KINASE"/>
    <property type="match status" value="1"/>
</dbReference>
<dbReference type="InterPro" id="IPR050445">
    <property type="entry name" value="Bact_polysacc_biosynth/exp"/>
</dbReference>
<keyword evidence="2" id="KW-0067">ATP-binding</keyword>
<dbReference type="Pfam" id="PF10609">
    <property type="entry name" value="ParA"/>
    <property type="match status" value="1"/>
</dbReference>
<dbReference type="EMBL" id="BMKA01000006">
    <property type="protein sequence ID" value="GGA29049.1"/>
    <property type="molecule type" value="Genomic_DNA"/>
</dbReference>
<keyword evidence="1" id="KW-0547">Nucleotide-binding</keyword>